<protein>
    <submittedName>
        <fullName evidence="1">Uncharacterized protein</fullName>
    </submittedName>
</protein>
<name>A0AAP0QH74_9ROSI</name>
<comment type="caution">
    <text evidence="1">The sequence shown here is derived from an EMBL/GenBank/DDBJ whole genome shotgun (WGS) entry which is preliminary data.</text>
</comment>
<gene>
    <name evidence="1" type="ORF">WN944_020334</name>
</gene>
<sequence>MRSIIHDIRKLVGTREAAPSSYKKLEKCNQPTFRNGSLSNCLAKRNC</sequence>
<proteinExistence type="predicted"/>
<evidence type="ECO:0000313" key="1">
    <source>
        <dbReference type="EMBL" id="KAK9188929.1"/>
    </source>
</evidence>
<organism evidence="1 2">
    <name type="scientific">Citrus x changshan-huyou</name>
    <dbReference type="NCBI Taxonomy" id="2935761"/>
    <lineage>
        <taxon>Eukaryota</taxon>
        <taxon>Viridiplantae</taxon>
        <taxon>Streptophyta</taxon>
        <taxon>Embryophyta</taxon>
        <taxon>Tracheophyta</taxon>
        <taxon>Spermatophyta</taxon>
        <taxon>Magnoliopsida</taxon>
        <taxon>eudicotyledons</taxon>
        <taxon>Gunneridae</taxon>
        <taxon>Pentapetalae</taxon>
        <taxon>rosids</taxon>
        <taxon>malvids</taxon>
        <taxon>Sapindales</taxon>
        <taxon>Rutaceae</taxon>
        <taxon>Aurantioideae</taxon>
        <taxon>Citrus</taxon>
    </lineage>
</organism>
<accession>A0AAP0QH74</accession>
<reference evidence="1 2" key="1">
    <citation type="submission" date="2024-05" db="EMBL/GenBank/DDBJ databases">
        <title>Haplotype-resolved chromosome-level genome assembly of Huyou (Citrus changshanensis).</title>
        <authorList>
            <person name="Miao C."/>
            <person name="Chen W."/>
            <person name="Wu Y."/>
            <person name="Wang L."/>
            <person name="Zhao S."/>
            <person name="Grierson D."/>
            <person name="Xu C."/>
            <person name="Chen K."/>
        </authorList>
    </citation>
    <scope>NUCLEOTIDE SEQUENCE [LARGE SCALE GENOMIC DNA]</scope>
    <source>
        <strain evidence="1">01-14</strain>
        <tissue evidence="1">Leaf</tissue>
    </source>
</reference>
<evidence type="ECO:0000313" key="2">
    <source>
        <dbReference type="Proteomes" id="UP001428341"/>
    </source>
</evidence>
<keyword evidence="2" id="KW-1185">Reference proteome</keyword>
<dbReference type="EMBL" id="JBCGBO010000007">
    <property type="protein sequence ID" value="KAK9188929.1"/>
    <property type="molecule type" value="Genomic_DNA"/>
</dbReference>
<dbReference type="Proteomes" id="UP001428341">
    <property type="component" value="Unassembled WGS sequence"/>
</dbReference>
<dbReference type="AlphaFoldDB" id="A0AAP0QH74"/>